<dbReference type="GO" id="GO:0004674">
    <property type="term" value="F:protein serine/threonine kinase activity"/>
    <property type="evidence" value="ECO:0007669"/>
    <property type="project" value="UniProtKB-KW"/>
</dbReference>
<sequence length="315" mass="34151">MTVELQPSGGWTGTGLAHEAFFFADDDELVARCLPFIREGFERDEDVLLVGSRTTVAALVSVLGADADRLALCAESADVWQGGHGTVQLYDRVLRDLAQRGKACRLIGEPVWLEHADAQEWHRIETAYNRAYEDVSHYALCLHDLRHLAPAHVAEVQRTHPLVWGGASPVPSASFMDPDAYVRLAEPAWLQAPPDASRAVVSDTRTARRFARQVLTDGGLDDRADDTLLAVHELVANALRAAGSAELSAWTDGEGRLVLEVRDDGPGFTVGVAGYTVPEPDGENGRGLWLARAIADDSAVRSTSAGTAVRLFLHR</sequence>
<dbReference type="InterPro" id="IPR036890">
    <property type="entry name" value="HATPase_C_sf"/>
</dbReference>
<keyword evidence="1" id="KW-0808">Transferase</keyword>
<dbReference type="InterPro" id="IPR047718">
    <property type="entry name" value="RsbA-like_anti_sig"/>
</dbReference>
<dbReference type="Pfam" id="PF13581">
    <property type="entry name" value="HATPase_c_2"/>
    <property type="match status" value="1"/>
</dbReference>
<reference evidence="4 5" key="1">
    <citation type="submission" date="2020-07" db="EMBL/GenBank/DDBJ databases">
        <title>Sequencing the genomes of 1000 actinobacteria strains.</title>
        <authorList>
            <person name="Klenk H.-P."/>
        </authorList>
    </citation>
    <scope>NUCLEOTIDE SEQUENCE [LARGE SCALE GENOMIC DNA]</scope>
    <source>
        <strain evidence="4 5">DSM 7487</strain>
    </source>
</reference>
<dbReference type="AlphaFoldDB" id="A0A7Y9J354"/>
<proteinExistence type="predicted"/>
<dbReference type="CDD" id="cd16936">
    <property type="entry name" value="HATPase_RsbW-like"/>
    <property type="match status" value="1"/>
</dbReference>
<keyword evidence="1" id="KW-0418">Kinase</keyword>
<dbReference type="InterPro" id="IPR025847">
    <property type="entry name" value="MEDS_domain"/>
</dbReference>
<dbReference type="Pfam" id="PF14417">
    <property type="entry name" value="MEDS"/>
    <property type="match status" value="1"/>
</dbReference>
<evidence type="ECO:0000256" key="1">
    <source>
        <dbReference type="ARBA" id="ARBA00022527"/>
    </source>
</evidence>
<dbReference type="RefSeq" id="WP_179755677.1">
    <property type="nucleotide sequence ID" value="NZ_BAAAGN010000015.1"/>
</dbReference>
<evidence type="ECO:0000313" key="4">
    <source>
        <dbReference type="EMBL" id="NYD24951.1"/>
    </source>
</evidence>
<evidence type="ECO:0000259" key="3">
    <source>
        <dbReference type="Pfam" id="PF14417"/>
    </source>
</evidence>
<dbReference type="PANTHER" id="PTHR35526:SF3">
    <property type="entry name" value="ANTI-SIGMA-F FACTOR RSBW"/>
    <property type="match status" value="1"/>
</dbReference>
<dbReference type="Gene3D" id="3.30.565.10">
    <property type="entry name" value="Histidine kinase-like ATPase, C-terminal domain"/>
    <property type="match status" value="1"/>
</dbReference>
<dbReference type="EMBL" id="JACCBB010000001">
    <property type="protein sequence ID" value="NYD24951.1"/>
    <property type="molecule type" value="Genomic_DNA"/>
</dbReference>
<gene>
    <name evidence="4" type="ORF">BJ968_004491</name>
</gene>
<dbReference type="Proteomes" id="UP000521922">
    <property type="component" value="Unassembled WGS sequence"/>
</dbReference>
<keyword evidence="1" id="KW-0723">Serine/threonine-protein kinase</keyword>
<dbReference type="InterPro" id="IPR003594">
    <property type="entry name" value="HATPase_dom"/>
</dbReference>
<comment type="caution">
    <text evidence="4">The sequence shown here is derived from an EMBL/GenBank/DDBJ whole genome shotgun (WGS) entry which is preliminary data.</text>
</comment>
<keyword evidence="5" id="KW-1185">Reference proteome</keyword>
<evidence type="ECO:0000259" key="2">
    <source>
        <dbReference type="Pfam" id="PF13581"/>
    </source>
</evidence>
<accession>A0A7Y9J354</accession>
<organism evidence="4 5">
    <name type="scientific">Kineococcus aurantiacus</name>
    <dbReference type="NCBI Taxonomy" id="37633"/>
    <lineage>
        <taxon>Bacteria</taxon>
        <taxon>Bacillati</taxon>
        <taxon>Actinomycetota</taxon>
        <taxon>Actinomycetes</taxon>
        <taxon>Kineosporiales</taxon>
        <taxon>Kineosporiaceae</taxon>
        <taxon>Kineococcus</taxon>
    </lineage>
</organism>
<feature type="domain" description="Histidine kinase/HSP90-like ATPase" evidence="2">
    <location>
        <begin position="202"/>
        <end position="311"/>
    </location>
</feature>
<dbReference type="PANTHER" id="PTHR35526">
    <property type="entry name" value="ANTI-SIGMA-F FACTOR RSBW-RELATED"/>
    <property type="match status" value="1"/>
</dbReference>
<name>A0A7Y9J354_9ACTN</name>
<evidence type="ECO:0000313" key="5">
    <source>
        <dbReference type="Proteomes" id="UP000521922"/>
    </source>
</evidence>
<feature type="domain" description="MEDS" evidence="3">
    <location>
        <begin position="18"/>
        <end position="161"/>
    </location>
</feature>
<dbReference type="InterPro" id="IPR050267">
    <property type="entry name" value="Anti-sigma-factor_SerPK"/>
</dbReference>
<dbReference type="SUPFAM" id="SSF55874">
    <property type="entry name" value="ATPase domain of HSP90 chaperone/DNA topoisomerase II/histidine kinase"/>
    <property type="match status" value="1"/>
</dbReference>
<protein>
    <submittedName>
        <fullName evidence="4">Anti-sigma regulatory factor (Ser/Thr protein kinase)</fullName>
    </submittedName>
</protein>
<dbReference type="NCBIfam" id="NF041045">
    <property type="entry name" value="RsbA_anti_sig"/>
    <property type="match status" value="1"/>
</dbReference>